<dbReference type="InterPro" id="IPR001283">
    <property type="entry name" value="CRISP-related"/>
</dbReference>
<keyword evidence="2" id="KW-0732">Signal</keyword>
<dbReference type="SUPFAM" id="SSF55797">
    <property type="entry name" value="PR-1-like"/>
    <property type="match status" value="1"/>
</dbReference>
<dbReference type="STRING" id="307972.A0A2G8K1C9"/>
<feature type="signal peptide" evidence="2">
    <location>
        <begin position="1"/>
        <end position="20"/>
    </location>
</feature>
<sequence>MRLKFVLLFMLLCLVVVSHGKKGKAKKGSDRHRDRPQQRDERERGGRDRDASPQEQENLERRRGKKGRDRGNNRETPEGEVVEDEAPSGNEQQSREDGNRPNRGQGRHRLVKEDLRRHLSQQNGPMPPIPREHPAETAHAIGIMSSPEGMRRSNVIGGTQNRLSEEEKGIFLEAHNHFRSEARPYAANMVQVQWDYHLANMAQGWADECSFAHGNPDNISPFGYVGQNIWAGSGDSSSWNLFEMVESWDDEKEYYDYNSNSCSGVCGHYTQVCAVIHWHQATSSVSGSS</sequence>
<feature type="compositionally biased region" description="Basic and acidic residues" evidence="1">
    <location>
        <begin position="27"/>
        <end position="52"/>
    </location>
</feature>
<dbReference type="PANTHER" id="PTHR10334">
    <property type="entry name" value="CYSTEINE-RICH SECRETORY PROTEIN-RELATED"/>
    <property type="match status" value="1"/>
</dbReference>
<dbReference type="AlphaFoldDB" id="A0A2G8K1C9"/>
<proteinExistence type="predicted"/>
<evidence type="ECO:0000256" key="1">
    <source>
        <dbReference type="SAM" id="MobiDB-lite"/>
    </source>
</evidence>
<dbReference type="InterPro" id="IPR035940">
    <property type="entry name" value="CAP_sf"/>
</dbReference>
<protein>
    <submittedName>
        <fullName evidence="4">Putative hyphally-regulated protein</fullName>
    </submittedName>
</protein>
<dbReference type="InterPro" id="IPR014044">
    <property type="entry name" value="CAP_dom"/>
</dbReference>
<dbReference type="Gene3D" id="3.40.33.10">
    <property type="entry name" value="CAP"/>
    <property type="match status" value="1"/>
</dbReference>
<reference evidence="4 5" key="1">
    <citation type="journal article" date="2017" name="PLoS Biol.">
        <title>The sea cucumber genome provides insights into morphological evolution and visceral regeneration.</title>
        <authorList>
            <person name="Zhang X."/>
            <person name="Sun L."/>
            <person name="Yuan J."/>
            <person name="Sun Y."/>
            <person name="Gao Y."/>
            <person name="Zhang L."/>
            <person name="Li S."/>
            <person name="Dai H."/>
            <person name="Hamel J.F."/>
            <person name="Liu C."/>
            <person name="Yu Y."/>
            <person name="Liu S."/>
            <person name="Lin W."/>
            <person name="Guo K."/>
            <person name="Jin S."/>
            <person name="Xu P."/>
            <person name="Storey K.B."/>
            <person name="Huan P."/>
            <person name="Zhang T."/>
            <person name="Zhou Y."/>
            <person name="Zhang J."/>
            <person name="Lin C."/>
            <person name="Li X."/>
            <person name="Xing L."/>
            <person name="Huo D."/>
            <person name="Sun M."/>
            <person name="Wang L."/>
            <person name="Mercier A."/>
            <person name="Li F."/>
            <person name="Yang H."/>
            <person name="Xiang J."/>
        </authorList>
    </citation>
    <scope>NUCLEOTIDE SEQUENCE [LARGE SCALE GENOMIC DNA]</scope>
    <source>
        <strain evidence="4">Shaxun</strain>
        <tissue evidence="4">Muscle</tissue>
    </source>
</reference>
<name>A0A2G8K1C9_STIJA</name>
<evidence type="ECO:0000259" key="3">
    <source>
        <dbReference type="SMART" id="SM00198"/>
    </source>
</evidence>
<accession>A0A2G8K1C9</accession>
<feature type="chain" id="PRO_5013627655" evidence="2">
    <location>
        <begin position="21"/>
        <end position="289"/>
    </location>
</feature>
<dbReference type="EMBL" id="MRZV01000989">
    <property type="protein sequence ID" value="PIK41783.1"/>
    <property type="molecule type" value="Genomic_DNA"/>
</dbReference>
<comment type="caution">
    <text evidence="4">The sequence shown here is derived from an EMBL/GenBank/DDBJ whole genome shotgun (WGS) entry which is preliminary data.</text>
</comment>
<dbReference type="Pfam" id="PF00188">
    <property type="entry name" value="CAP"/>
    <property type="match status" value="1"/>
</dbReference>
<feature type="region of interest" description="Disordered" evidence="1">
    <location>
        <begin position="20"/>
        <end position="106"/>
    </location>
</feature>
<organism evidence="4 5">
    <name type="scientific">Stichopus japonicus</name>
    <name type="common">Sea cucumber</name>
    <dbReference type="NCBI Taxonomy" id="307972"/>
    <lineage>
        <taxon>Eukaryota</taxon>
        <taxon>Metazoa</taxon>
        <taxon>Echinodermata</taxon>
        <taxon>Eleutherozoa</taxon>
        <taxon>Echinozoa</taxon>
        <taxon>Holothuroidea</taxon>
        <taxon>Aspidochirotacea</taxon>
        <taxon>Aspidochirotida</taxon>
        <taxon>Stichopodidae</taxon>
        <taxon>Apostichopus</taxon>
    </lineage>
</organism>
<dbReference type="SMART" id="SM00198">
    <property type="entry name" value="SCP"/>
    <property type="match status" value="1"/>
</dbReference>
<gene>
    <name evidence="4" type="ORF">BSL78_21369</name>
</gene>
<dbReference type="Proteomes" id="UP000230750">
    <property type="component" value="Unassembled WGS sequence"/>
</dbReference>
<dbReference type="OrthoDB" id="6271163at2759"/>
<evidence type="ECO:0000313" key="4">
    <source>
        <dbReference type="EMBL" id="PIK41783.1"/>
    </source>
</evidence>
<keyword evidence="5" id="KW-1185">Reference proteome</keyword>
<feature type="domain" description="SCP" evidence="3">
    <location>
        <begin position="166"/>
        <end position="286"/>
    </location>
</feature>
<evidence type="ECO:0000313" key="5">
    <source>
        <dbReference type="Proteomes" id="UP000230750"/>
    </source>
</evidence>
<evidence type="ECO:0000256" key="2">
    <source>
        <dbReference type="SAM" id="SignalP"/>
    </source>
</evidence>